<dbReference type="AlphaFoldDB" id="A0A840D468"/>
<evidence type="ECO:0000256" key="4">
    <source>
        <dbReference type="ARBA" id="ARBA00022692"/>
    </source>
</evidence>
<sequence>MRIIAVFISLLFFTNLLFSQNKNERTSLNGEIQLDEVTVTSSRVAIPIAQTPKLITILSREDIKKAQVTSVMDLLSYAANIDVLQRSPRGAQADISLRGGSFDQTAVLLNGINVSNAQTGHYSFDFPINISDIERIEIIHGPSALIYGSSAFSGGVNIITKKNAEEKAFVQVASGMHNLKYIEARGSAVTGIVSNSLSVSSSSSDGYMNNTDYNIYNVLLQSRINLKGNNKLDVQFGYNDKKYGANSFYTAAYPNQYEQTSTYLGTIKGEFGSTLKFIPMVYWSRHSDQFDLTKDSPAGRNYHRGDTYGTNLILQYKSKLGTTNLGGEVRKEDMLSSKLGKEMSKPHGKYKAYIDRTNVSATLEHTLTVDKFVLSGGALINYNTFISGEYKVYPSFSASFRPWDSFTIASSWSKSTRMPTFTELFYNTETHIANENLLPEKSESTDLTFRYRHSFVEFSATGFLLWGKNMIDWVKEDKDSKSVSTNITRVNTQGVESNLKLHLSSILPILGDNSTLTFGYMHMWQDYKTNEYISESKNKLNYLRDKFTTQFNHKVINRLTANWFFRYQKRMGKYSKYVDSKNTGELVTYPSFSTLDLKLDYKVENFTVNLSLNNLYNKKYVDIGNIEQPGFWLSGGLSYVFK</sequence>
<reference evidence="14" key="1">
    <citation type="submission" date="2020-08" db="EMBL/GenBank/DDBJ databases">
        <title>Genomic Encyclopedia of Type Strains, Phase IV (KMG-IV): sequencing the most valuable type-strain genomes for metagenomic binning, comparative biology and taxonomic classification.</title>
        <authorList>
            <person name="Goeker M."/>
        </authorList>
    </citation>
    <scope>NUCLEOTIDE SEQUENCE [LARGE SCALE GENOMIC DNA]</scope>
    <source>
        <strain evidence="14">DSM 105720</strain>
    </source>
</reference>
<keyword evidence="9 10" id="KW-0998">Cell outer membrane</keyword>
<evidence type="ECO:0000256" key="9">
    <source>
        <dbReference type="ARBA" id="ARBA00023237"/>
    </source>
</evidence>
<dbReference type="EMBL" id="JACIER010000004">
    <property type="protein sequence ID" value="MBB4043505.1"/>
    <property type="molecule type" value="Genomic_DNA"/>
</dbReference>
<evidence type="ECO:0000256" key="7">
    <source>
        <dbReference type="ARBA" id="ARBA00023136"/>
    </source>
</evidence>
<dbReference type="InterPro" id="IPR000531">
    <property type="entry name" value="Beta-barrel_TonB"/>
</dbReference>
<gene>
    <name evidence="14" type="ORF">GGR06_001287</name>
</gene>
<keyword evidence="4 10" id="KW-0812">Transmembrane</keyword>
<evidence type="ECO:0000256" key="11">
    <source>
        <dbReference type="RuleBase" id="RU003357"/>
    </source>
</evidence>
<comment type="caution">
    <text evidence="14">The sequence shown here is derived from an EMBL/GenBank/DDBJ whole genome shotgun (WGS) entry which is preliminary data.</text>
</comment>
<protein>
    <submittedName>
        <fullName evidence="14">Iron complex outermembrane receptor protein</fullName>
    </submittedName>
</protein>
<keyword evidence="2 10" id="KW-0813">Transport</keyword>
<keyword evidence="8 14" id="KW-0675">Receptor</keyword>
<dbReference type="Pfam" id="PF07715">
    <property type="entry name" value="Plug"/>
    <property type="match status" value="1"/>
</dbReference>
<dbReference type="InterPro" id="IPR039426">
    <property type="entry name" value="TonB-dep_rcpt-like"/>
</dbReference>
<dbReference type="Gene3D" id="2.40.170.20">
    <property type="entry name" value="TonB-dependent receptor, beta-barrel domain"/>
    <property type="match status" value="1"/>
</dbReference>
<dbReference type="RefSeq" id="WP_081741245.1">
    <property type="nucleotide sequence ID" value="NZ_JACIER010000004.1"/>
</dbReference>
<comment type="similarity">
    <text evidence="10 11">Belongs to the TonB-dependent receptor family.</text>
</comment>
<comment type="subcellular location">
    <subcellularLocation>
        <location evidence="1 10">Cell outer membrane</location>
        <topology evidence="1 10">Multi-pass membrane protein</topology>
    </subcellularLocation>
</comment>
<dbReference type="GO" id="GO:0044718">
    <property type="term" value="P:siderophore transmembrane transport"/>
    <property type="evidence" value="ECO:0007669"/>
    <property type="project" value="TreeGrafter"/>
</dbReference>
<keyword evidence="3 10" id="KW-1134">Transmembrane beta strand</keyword>
<dbReference type="PANTHER" id="PTHR30069">
    <property type="entry name" value="TONB-DEPENDENT OUTER MEMBRANE RECEPTOR"/>
    <property type="match status" value="1"/>
</dbReference>
<evidence type="ECO:0000313" key="15">
    <source>
        <dbReference type="Proteomes" id="UP000560658"/>
    </source>
</evidence>
<dbReference type="PROSITE" id="PS52016">
    <property type="entry name" value="TONB_DEPENDENT_REC_3"/>
    <property type="match status" value="1"/>
</dbReference>
<dbReference type="SUPFAM" id="SSF56935">
    <property type="entry name" value="Porins"/>
    <property type="match status" value="1"/>
</dbReference>
<keyword evidence="5" id="KW-0732">Signal</keyword>
<dbReference type="GO" id="GO:0009279">
    <property type="term" value="C:cell outer membrane"/>
    <property type="evidence" value="ECO:0007669"/>
    <property type="project" value="UniProtKB-SubCell"/>
</dbReference>
<dbReference type="InterPro" id="IPR037066">
    <property type="entry name" value="Plug_dom_sf"/>
</dbReference>
<dbReference type="Pfam" id="PF00593">
    <property type="entry name" value="TonB_dep_Rec_b-barrel"/>
    <property type="match status" value="1"/>
</dbReference>
<evidence type="ECO:0000256" key="10">
    <source>
        <dbReference type="PROSITE-ProRule" id="PRU01360"/>
    </source>
</evidence>
<name>A0A840D468_9BACE</name>
<dbReference type="InterPro" id="IPR036942">
    <property type="entry name" value="Beta-barrel_TonB_sf"/>
</dbReference>
<evidence type="ECO:0000256" key="5">
    <source>
        <dbReference type="ARBA" id="ARBA00022729"/>
    </source>
</evidence>
<keyword evidence="15" id="KW-1185">Reference proteome</keyword>
<feature type="domain" description="TonB-dependent receptor-like beta-barrel" evidence="12">
    <location>
        <begin position="207"/>
        <end position="615"/>
    </location>
</feature>
<evidence type="ECO:0000259" key="12">
    <source>
        <dbReference type="Pfam" id="PF00593"/>
    </source>
</evidence>
<dbReference type="GO" id="GO:0015344">
    <property type="term" value="F:siderophore uptake transmembrane transporter activity"/>
    <property type="evidence" value="ECO:0007669"/>
    <property type="project" value="TreeGrafter"/>
</dbReference>
<evidence type="ECO:0000256" key="2">
    <source>
        <dbReference type="ARBA" id="ARBA00022448"/>
    </source>
</evidence>
<evidence type="ECO:0000256" key="1">
    <source>
        <dbReference type="ARBA" id="ARBA00004571"/>
    </source>
</evidence>
<evidence type="ECO:0000256" key="3">
    <source>
        <dbReference type="ARBA" id="ARBA00022452"/>
    </source>
</evidence>
<proteinExistence type="inferred from homology"/>
<keyword evidence="7 10" id="KW-0472">Membrane</keyword>
<dbReference type="Proteomes" id="UP000560658">
    <property type="component" value="Unassembled WGS sequence"/>
</dbReference>
<evidence type="ECO:0000256" key="8">
    <source>
        <dbReference type="ARBA" id="ARBA00023170"/>
    </source>
</evidence>
<feature type="domain" description="TonB-dependent receptor plug" evidence="13">
    <location>
        <begin position="49"/>
        <end position="154"/>
    </location>
</feature>
<evidence type="ECO:0000313" key="14">
    <source>
        <dbReference type="EMBL" id="MBB4043505.1"/>
    </source>
</evidence>
<dbReference type="Gene3D" id="2.170.130.10">
    <property type="entry name" value="TonB-dependent receptor, plug domain"/>
    <property type="match status" value="1"/>
</dbReference>
<evidence type="ECO:0000259" key="13">
    <source>
        <dbReference type="Pfam" id="PF07715"/>
    </source>
</evidence>
<dbReference type="PANTHER" id="PTHR30069:SF29">
    <property type="entry name" value="HEMOGLOBIN AND HEMOGLOBIN-HAPTOGLOBIN-BINDING PROTEIN 1-RELATED"/>
    <property type="match status" value="1"/>
</dbReference>
<organism evidence="14 15">
    <name type="scientific">Bacteroides reticulotermitis</name>
    <dbReference type="NCBI Taxonomy" id="1133319"/>
    <lineage>
        <taxon>Bacteria</taxon>
        <taxon>Pseudomonadati</taxon>
        <taxon>Bacteroidota</taxon>
        <taxon>Bacteroidia</taxon>
        <taxon>Bacteroidales</taxon>
        <taxon>Bacteroidaceae</taxon>
        <taxon>Bacteroides</taxon>
    </lineage>
</organism>
<keyword evidence="6 11" id="KW-0798">TonB box</keyword>
<dbReference type="InterPro" id="IPR012910">
    <property type="entry name" value="Plug_dom"/>
</dbReference>
<evidence type="ECO:0000256" key="6">
    <source>
        <dbReference type="ARBA" id="ARBA00023077"/>
    </source>
</evidence>
<accession>A0A840D468</accession>